<feature type="non-terminal residue" evidence="2">
    <location>
        <position position="1"/>
    </location>
</feature>
<dbReference type="Proteomes" id="UP001143981">
    <property type="component" value="Unassembled WGS sequence"/>
</dbReference>
<name>A0A9W7YDC4_9FUNG</name>
<dbReference type="AlphaFoldDB" id="A0A9W7YDC4"/>
<reference evidence="2" key="1">
    <citation type="submission" date="2022-07" db="EMBL/GenBank/DDBJ databases">
        <title>Phylogenomic reconstructions and comparative analyses of Kickxellomycotina fungi.</title>
        <authorList>
            <person name="Reynolds N.K."/>
            <person name="Stajich J.E."/>
            <person name="Barry K."/>
            <person name="Grigoriev I.V."/>
            <person name="Crous P."/>
            <person name="Smith M.E."/>
        </authorList>
    </citation>
    <scope>NUCLEOTIDE SEQUENCE</scope>
    <source>
        <strain evidence="2">BCRC 34381</strain>
    </source>
</reference>
<dbReference type="Pfam" id="PF08293">
    <property type="entry name" value="MRP-S33"/>
    <property type="match status" value="1"/>
</dbReference>
<dbReference type="OrthoDB" id="6495301at2759"/>
<accession>A0A9W7YDC4</accession>
<keyword evidence="3" id="KW-1185">Reference proteome</keyword>
<evidence type="ECO:0000256" key="1">
    <source>
        <dbReference type="SAM" id="MobiDB-lite"/>
    </source>
</evidence>
<gene>
    <name evidence="2" type="ORF">LPJ61_002421</name>
</gene>
<protein>
    <submittedName>
        <fullName evidence="2">Uncharacterized protein</fullName>
    </submittedName>
</protein>
<evidence type="ECO:0000313" key="2">
    <source>
        <dbReference type="EMBL" id="KAJ1731656.1"/>
    </source>
</evidence>
<dbReference type="InterPro" id="IPR013219">
    <property type="entry name" value="Ribosomal_mS33"/>
</dbReference>
<dbReference type="EMBL" id="JANBOI010000304">
    <property type="protein sequence ID" value="KAJ1731656.1"/>
    <property type="molecule type" value="Genomic_DNA"/>
</dbReference>
<sequence>QTMNIMKVPRLSRIMGEKLYDPEEIDRLNVLDKRRARGKGAPKKGEGKRATLAKKKR</sequence>
<feature type="region of interest" description="Disordered" evidence="1">
    <location>
        <begin position="31"/>
        <end position="57"/>
    </location>
</feature>
<evidence type="ECO:0000313" key="3">
    <source>
        <dbReference type="Proteomes" id="UP001143981"/>
    </source>
</evidence>
<proteinExistence type="predicted"/>
<comment type="caution">
    <text evidence="2">The sequence shown here is derived from an EMBL/GenBank/DDBJ whole genome shotgun (WGS) entry which is preliminary data.</text>
</comment>
<organism evidence="2 3">
    <name type="scientific">Coemansia biformis</name>
    <dbReference type="NCBI Taxonomy" id="1286918"/>
    <lineage>
        <taxon>Eukaryota</taxon>
        <taxon>Fungi</taxon>
        <taxon>Fungi incertae sedis</taxon>
        <taxon>Zoopagomycota</taxon>
        <taxon>Kickxellomycotina</taxon>
        <taxon>Kickxellomycetes</taxon>
        <taxon>Kickxellales</taxon>
        <taxon>Kickxellaceae</taxon>
        <taxon>Coemansia</taxon>
    </lineage>
</organism>